<keyword evidence="3" id="KW-1185">Reference proteome</keyword>
<dbReference type="AlphaFoldDB" id="A0A4Y7IQW4"/>
<dbReference type="PANTHER" id="PTHR46296:SF8">
    <property type="entry name" value="OS06G0297800 PROTEIN"/>
    <property type="match status" value="1"/>
</dbReference>
<dbReference type="Pfam" id="PF00168">
    <property type="entry name" value="C2"/>
    <property type="match status" value="1"/>
</dbReference>
<dbReference type="STRING" id="3469.A0A4Y7IQW4"/>
<dbReference type="Gramene" id="RZC50526">
    <property type="protein sequence ID" value="RZC50526"/>
    <property type="gene ID" value="C5167_018942"/>
</dbReference>
<evidence type="ECO:0000313" key="2">
    <source>
        <dbReference type="EMBL" id="RZC50526.1"/>
    </source>
</evidence>
<dbReference type="InterPro" id="IPR000008">
    <property type="entry name" value="C2_dom"/>
</dbReference>
<evidence type="ECO:0000313" key="3">
    <source>
        <dbReference type="Proteomes" id="UP000316621"/>
    </source>
</evidence>
<dbReference type="CDD" id="cd00030">
    <property type="entry name" value="C2"/>
    <property type="match status" value="1"/>
</dbReference>
<dbReference type="Gene3D" id="2.60.40.150">
    <property type="entry name" value="C2 domain"/>
    <property type="match status" value="1"/>
</dbReference>
<accession>A0A4Y7IQW4</accession>
<dbReference type="EMBL" id="CM010716">
    <property type="protein sequence ID" value="RZC50526.1"/>
    <property type="molecule type" value="Genomic_DNA"/>
</dbReference>
<dbReference type="PROSITE" id="PS50004">
    <property type="entry name" value="C2"/>
    <property type="match status" value="1"/>
</dbReference>
<protein>
    <recommendedName>
        <fullName evidence="1">C2 domain-containing protein</fullName>
    </recommendedName>
</protein>
<gene>
    <name evidence="2" type="ORF">C5167_018942</name>
</gene>
<dbReference type="InterPro" id="IPR035892">
    <property type="entry name" value="C2_domain_sf"/>
</dbReference>
<feature type="domain" description="C2" evidence="1">
    <location>
        <begin position="1"/>
        <end position="102"/>
    </location>
</feature>
<name>A0A4Y7IQW4_PAPSO</name>
<proteinExistence type="predicted"/>
<evidence type="ECO:0000259" key="1">
    <source>
        <dbReference type="PROSITE" id="PS50004"/>
    </source>
</evidence>
<dbReference type="Proteomes" id="UP000316621">
    <property type="component" value="Chromosome 2"/>
</dbReference>
<dbReference type="SMART" id="SM00239">
    <property type="entry name" value="C2"/>
    <property type="match status" value="1"/>
</dbReference>
<reference evidence="2 3" key="1">
    <citation type="journal article" date="2018" name="Science">
        <title>The opium poppy genome and morphinan production.</title>
        <authorList>
            <person name="Guo L."/>
            <person name="Winzer T."/>
            <person name="Yang X."/>
            <person name="Li Y."/>
            <person name="Ning Z."/>
            <person name="He Z."/>
            <person name="Teodor R."/>
            <person name="Lu Y."/>
            <person name="Bowser T.A."/>
            <person name="Graham I.A."/>
            <person name="Ye K."/>
        </authorList>
    </citation>
    <scope>NUCLEOTIDE SEQUENCE [LARGE SCALE GENOMIC DNA]</scope>
    <source>
        <strain evidence="3">cv. HN1</strain>
        <tissue evidence="2">Leaves</tissue>
    </source>
</reference>
<dbReference type="OMA" id="LPPRWYQ"/>
<dbReference type="InterPro" id="IPR044511">
    <property type="entry name" value="At1g03370/At5g50170-like"/>
</dbReference>
<dbReference type="SUPFAM" id="SSF49562">
    <property type="entry name" value="C2 domain (Calcium/lipid-binding domain, CaLB)"/>
    <property type="match status" value="1"/>
</dbReference>
<sequence length="125" mass="14885">MKLFVRVIEARNLRGIDFNGLSDAYVKLKVGKQKFKTKVVKKIVNPSSGEDFSFRVEDLKEKLRIYVLNKNKYFNDDFMGKLKISIWKIFDVENKFLETTWYSLQPKNKKSKNKDYGRSICYVHF</sequence>
<organism evidence="2 3">
    <name type="scientific">Papaver somniferum</name>
    <name type="common">Opium poppy</name>
    <dbReference type="NCBI Taxonomy" id="3469"/>
    <lineage>
        <taxon>Eukaryota</taxon>
        <taxon>Viridiplantae</taxon>
        <taxon>Streptophyta</taxon>
        <taxon>Embryophyta</taxon>
        <taxon>Tracheophyta</taxon>
        <taxon>Spermatophyta</taxon>
        <taxon>Magnoliopsida</taxon>
        <taxon>Ranunculales</taxon>
        <taxon>Papaveraceae</taxon>
        <taxon>Papaveroideae</taxon>
        <taxon>Papaver</taxon>
    </lineage>
</organism>
<dbReference type="PANTHER" id="PTHR46296">
    <property type="entry name" value="BNAA05G37250D PROTEIN"/>
    <property type="match status" value="1"/>
</dbReference>